<feature type="domain" description="Sodium symporter small subunit" evidence="2">
    <location>
        <begin position="7"/>
        <end position="84"/>
    </location>
</feature>
<evidence type="ECO:0000259" key="2">
    <source>
        <dbReference type="Pfam" id="PF13937"/>
    </source>
</evidence>
<evidence type="ECO:0000256" key="1">
    <source>
        <dbReference type="SAM" id="Phobius"/>
    </source>
</evidence>
<feature type="transmembrane region" description="Helical" evidence="1">
    <location>
        <begin position="55"/>
        <end position="74"/>
    </location>
</feature>
<reference evidence="3 4" key="1">
    <citation type="submission" date="2016-11" db="EMBL/GenBank/DDBJ databases">
        <authorList>
            <person name="Jaros S."/>
            <person name="Januszkiewicz K."/>
            <person name="Wedrychowicz H."/>
        </authorList>
    </citation>
    <scope>NUCLEOTIDE SEQUENCE [LARGE SCALE GENOMIC DNA]</scope>
    <source>
        <strain evidence="3 4">DSM 18772</strain>
    </source>
</reference>
<feature type="transmembrane region" description="Helical" evidence="1">
    <location>
        <begin position="12"/>
        <end position="35"/>
    </location>
</feature>
<dbReference type="RefSeq" id="WP_143184908.1">
    <property type="nucleotide sequence ID" value="NZ_FQYR01000006.1"/>
</dbReference>
<keyword evidence="1" id="KW-0472">Membrane</keyword>
<dbReference type="AlphaFoldDB" id="A0A1M6QCI7"/>
<dbReference type="InterPro" id="IPR019886">
    <property type="entry name" value="Na_symporter_ssu"/>
</dbReference>
<sequence>MQVERPRKYRNTSLLITLSLLAAWFIISLGCGVIFRKWLDEHLPNIGNAPFGFWMAQQGSIIGFVLILIIYATLMNNLDRKYGYSEE</sequence>
<dbReference type="OrthoDB" id="9797746at2"/>
<dbReference type="EMBL" id="FQYR01000006">
    <property type="protein sequence ID" value="SHK17783.1"/>
    <property type="molecule type" value="Genomic_DNA"/>
</dbReference>
<keyword evidence="1" id="KW-0812">Transmembrane</keyword>
<dbReference type="InParanoid" id="A0A1M6QCI7"/>
<name>A0A1M6QCI7_9BACT</name>
<dbReference type="NCBIfam" id="TIGR03647">
    <property type="entry name" value="Na_symport_sm"/>
    <property type="match status" value="1"/>
</dbReference>
<gene>
    <name evidence="3" type="ORF">SAMN02745181_3353</name>
</gene>
<dbReference type="Pfam" id="PF13937">
    <property type="entry name" value="DUF4212"/>
    <property type="match status" value="1"/>
</dbReference>
<protein>
    <submittedName>
        <fullName evidence="3">Putative solute:sodium symporter small subunit</fullName>
    </submittedName>
</protein>
<dbReference type="STRING" id="1123071.SAMN02745181_3353"/>
<keyword evidence="4" id="KW-1185">Reference proteome</keyword>
<evidence type="ECO:0000313" key="3">
    <source>
        <dbReference type="EMBL" id="SHK17783.1"/>
    </source>
</evidence>
<organism evidence="3 4">
    <name type="scientific">Rubritalea squalenifaciens DSM 18772</name>
    <dbReference type="NCBI Taxonomy" id="1123071"/>
    <lineage>
        <taxon>Bacteria</taxon>
        <taxon>Pseudomonadati</taxon>
        <taxon>Verrucomicrobiota</taxon>
        <taxon>Verrucomicrobiia</taxon>
        <taxon>Verrucomicrobiales</taxon>
        <taxon>Rubritaleaceae</taxon>
        <taxon>Rubritalea</taxon>
    </lineage>
</organism>
<dbReference type="Proteomes" id="UP000184510">
    <property type="component" value="Unassembled WGS sequence"/>
</dbReference>
<proteinExistence type="predicted"/>
<accession>A0A1M6QCI7</accession>
<dbReference type="PROSITE" id="PS51257">
    <property type="entry name" value="PROKAR_LIPOPROTEIN"/>
    <property type="match status" value="1"/>
</dbReference>
<evidence type="ECO:0000313" key="4">
    <source>
        <dbReference type="Proteomes" id="UP000184510"/>
    </source>
</evidence>
<keyword evidence="1" id="KW-1133">Transmembrane helix</keyword>